<keyword evidence="7" id="KW-0862">Zinc</keyword>
<dbReference type="SUPFAM" id="SSF82199">
    <property type="entry name" value="SET domain"/>
    <property type="match status" value="1"/>
</dbReference>
<dbReference type="EMBL" id="AMGV01000005">
    <property type="protein sequence ID" value="KEF56948.1"/>
    <property type="molecule type" value="Genomic_DNA"/>
</dbReference>
<evidence type="ECO:0000256" key="2">
    <source>
        <dbReference type="ARBA" id="ARBA00022454"/>
    </source>
</evidence>
<dbReference type="Proteomes" id="UP000027920">
    <property type="component" value="Unassembled WGS sequence"/>
</dbReference>
<keyword evidence="4" id="KW-0808">Transferase</keyword>
<evidence type="ECO:0000256" key="4">
    <source>
        <dbReference type="ARBA" id="ARBA00022679"/>
    </source>
</evidence>
<dbReference type="RefSeq" id="XP_013259538.1">
    <property type="nucleotide sequence ID" value="XM_013404084.1"/>
</dbReference>
<feature type="domain" description="SET" evidence="9">
    <location>
        <begin position="497"/>
        <end position="621"/>
    </location>
</feature>
<evidence type="ECO:0000259" key="10">
    <source>
        <dbReference type="PROSITE" id="PS50868"/>
    </source>
</evidence>
<feature type="compositionally biased region" description="Basic and acidic residues" evidence="8">
    <location>
        <begin position="58"/>
        <end position="68"/>
    </location>
</feature>
<protein>
    <recommendedName>
        <fullName evidence="13">Histone-lysine N-methyltransferase SUV39H</fullName>
    </recommendedName>
</protein>
<evidence type="ECO:0000256" key="5">
    <source>
        <dbReference type="ARBA" id="ARBA00022691"/>
    </source>
</evidence>
<feature type="domain" description="Post-SET" evidence="10">
    <location>
        <begin position="641"/>
        <end position="657"/>
    </location>
</feature>
<dbReference type="GO" id="GO:0042054">
    <property type="term" value="F:histone methyltransferase activity"/>
    <property type="evidence" value="ECO:0007669"/>
    <property type="project" value="InterPro"/>
</dbReference>
<dbReference type="AlphaFoldDB" id="A0A072PCD0"/>
<evidence type="ECO:0000256" key="1">
    <source>
        <dbReference type="ARBA" id="ARBA00004286"/>
    </source>
</evidence>
<dbReference type="PROSITE" id="PS50868">
    <property type="entry name" value="POST_SET"/>
    <property type="match status" value="1"/>
</dbReference>
<keyword evidence="6" id="KW-0479">Metal-binding</keyword>
<dbReference type="GO" id="GO:0032259">
    <property type="term" value="P:methylation"/>
    <property type="evidence" value="ECO:0007669"/>
    <property type="project" value="UniProtKB-KW"/>
</dbReference>
<sequence length="674" mass="75786">MAVLAAVKRKLPTPSALTNNPVLIEISDDESDEVIAVPPAKRHKSTTPSINGQLARSQSREGSHEHKVATPKSSRVVDVSESKVKKSPWKQLSRFSYPYESLDRPFAPSFHLKQSQPSQSNGIRSHHREKSSDRPRSQGRVGANPSRSRSPRTSNNIPTSEVQVARASADSQPSKFSRALAESSPRSRLLSVDIRTRPTPTPQKNGSYSANARKSLVPETQSPKLFSPTPSQSNIEIRIPSLLHQWTAPLPKSAAALKAEAQAQKKALLADLMVTAEHAKHRPDELLRHFGQTGFSDSFSTEEDLTARHRLASKKKKTLQPNSRTDRVLDISLDLVDSFDKLIISSTSRITPEQSSRVLLTNRFNEPVEGPPLTFANDVNESLLNGKFQFTDRYIIRSGIKSAPSSTNYGCTCFVSCNLQSCHCFSKEAADETGKGRHTEQRQTYVRRPDGIVVLTDTYMAQELDPVAKHYEITECNEFCACGPDCWNRVVGKGRTVPLEVFQTAKCGFGVRSSVDIVKGQFIELYLGEVITESELKRREDAAEEGESSYIYSLDWFTGVEKYHVDGQYHGTAMRFVNHSCQPNARCFTVQTHKQDKKLYYLAFFAIENIPKAVEIRIDYHGGGSDEQDLPDQIDGEKFDELVRCYCGEKKCRKFLWTPAITRRRRRRRRRRGE</sequence>
<dbReference type="InterPro" id="IPR050973">
    <property type="entry name" value="H3K9_Histone-Lys_N-MTase"/>
</dbReference>
<dbReference type="PANTHER" id="PTHR46223:SF3">
    <property type="entry name" value="HISTONE-LYSINE N-METHYLTRANSFERASE SET-23"/>
    <property type="match status" value="1"/>
</dbReference>
<dbReference type="InterPro" id="IPR003616">
    <property type="entry name" value="Post-SET_dom"/>
</dbReference>
<dbReference type="GO" id="GO:0008270">
    <property type="term" value="F:zinc ion binding"/>
    <property type="evidence" value="ECO:0007669"/>
    <property type="project" value="InterPro"/>
</dbReference>
<feature type="compositionally biased region" description="Polar residues" evidence="8">
    <location>
        <begin position="46"/>
        <end position="57"/>
    </location>
</feature>
<feature type="compositionally biased region" description="Polar residues" evidence="8">
    <location>
        <begin position="202"/>
        <end position="232"/>
    </location>
</feature>
<dbReference type="InterPro" id="IPR007728">
    <property type="entry name" value="Pre-SET_dom"/>
</dbReference>
<dbReference type="InterPro" id="IPR001214">
    <property type="entry name" value="SET_dom"/>
</dbReference>
<evidence type="ECO:0000256" key="7">
    <source>
        <dbReference type="ARBA" id="ARBA00022833"/>
    </source>
</evidence>
<dbReference type="PROSITE" id="PS50280">
    <property type="entry name" value="SET"/>
    <property type="match status" value="1"/>
</dbReference>
<gene>
    <name evidence="11" type="ORF">A1O9_07138</name>
</gene>
<dbReference type="Pfam" id="PF00856">
    <property type="entry name" value="SET"/>
    <property type="match status" value="1"/>
</dbReference>
<name>A0A072PCD0_9EURO</name>
<dbReference type="SMART" id="SM00317">
    <property type="entry name" value="SET"/>
    <property type="match status" value="1"/>
</dbReference>
<feature type="compositionally biased region" description="Polar residues" evidence="8">
    <location>
        <begin position="112"/>
        <end position="123"/>
    </location>
</feature>
<keyword evidence="5" id="KW-0949">S-adenosyl-L-methionine</keyword>
<dbReference type="HOGENOM" id="CLU_020840_11_2_1"/>
<evidence type="ECO:0000313" key="12">
    <source>
        <dbReference type="Proteomes" id="UP000027920"/>
    </source>
</evidence>
<dbReference type="OrthoDB" id="308383at2759"/>
<evidence type="ECO:0000259" key="9">
    <source>
        <dbReference type="PROSITE" id="PS50280"/>
    </source>
</evidence>
<organism evidence="11 12">
    <name type="scientific">Exophiala aquamarina CBS 119918</name>
    <dbReference type="NCBI Taxonomy" id="1182545"/>
    <lineage>
        <taxon>Eukaryota</taxon>
        <taxon>Fungi</taxon>
        <taxon>Dikarya</taxon>
        <taxon>Ascomycota</taxon>
        <taxon>Pezizomycotina</taxon>
        <taxon>Eurotiomycetes</taxon>
        <taxon>Chaetothyriomycetidae</taxon>
        <taxon>Chaetothyriales</taxon>
        <taxon>Herpotrichiellaceae</taxon>
        <taxon>Exophiala</taxon>
    </lineage>
</organism>
<comment type="caution">
    <text evidence="11">The sequence shown here is derived from an EMBL/GenBank/DDBJ whole genome shotgun (WGS) entry which is preliminary data.</text>
</comment>
<dbReference type="Gene3D" id="2.170.270.10">
    <property type="entry name" value="SET domain"/>
    <property type="match status" value="1"/>
</dbReference>
<feature type="region of interest" description="Disordered" evidence="8">
    <location>
        <begin position="37"/>
        <end position="83"/>
    </location>
</feature>
<evidence type="ECO:0008006" key="13">
    <source>
        <dbReference type="Google" id="ProtNLM"/>
    </source>
</evidence>
<dbReference type="GeneID" id="25282052"/>
<proteinExistence type="predicted"/>
<reference evidence="11 12" key="1">
    <citation type="submission" date="2013-03" db="EMBL/GenBank/DDBJ databases">
        <title>The Genome Sequence of Exophiala aquamarina CBS 119918.</title>
        <authorList>
            <consortium name="The Broad Institute Genomics Platform"/>
            <person name="Cuomo C."/>
            <person name="de Hoog S."/>
            <person name="Gorbushina A."/>
            <person name="Walker B."/>
            <person name="Young S.K."/>
            <person name="Zeng Q."/>
            <person name="Gargeya S."/>
            <person name="Fitzgerald M."/>
            <person name="Haas B."/>
            <person name="Abouelleil A."/>
            <person name="Allen A.W."/>
            <person name="Alvarado L."/>
            <person name="Arachchi H.M."/>
            <person name="Berlin A.M."/>
            <person name="Chapman S.B."/>
            <person name="Gainer-Dewar J."/>
            <person name="Goldberg J."/>
            <person name="Griggs A."/>
            <person name="Gujja S."/>
            <person name="Hansen M."/>
            <person name="Howarth C."/>
            <person name="Imamovic A."/>
            <person name="Ireland A."/>
            <person name="Larimer J."/>
            <person name="McCowan C."/>
            <person name="Murphy C."/>
            <person name="Pearson M."/>
            <person name="Poon T.W."/>
            <person name="Priest M."/>
            <person name="Roberts A."/>
            <person name="Saif S."/>
            <person name="Shea T."/>
            <person name="Sisk P."/>
            <person name="Sykes S."/>
            <person name="Wortman J."/>
            <person name="Nusbaum C."/>
            <person name="Birren B."/>
        </authorList>
    </citation>
    <scope>NUCLEOTIDE SEQUENCE [LARGE SCALE GENOMIC DNA]</scope>
    <source>
        <strain evidence="11 12">CBS 119918</strain>
    </source>
</reference>
<dbReference type="InterPro" id="IPR046341">
    <property type="entry name" value="SET_dom_sf"/>
</dbReference>
<dbReference type="GO" id="GO:0005694">
    <property type="term" value="C:chromosome"/>
    <property type="evidence" value="ECO:0007669"/>
    <property type="project" value="UniProtKB-SubCell"/>
</dbReference>
<accession>A0A072PCD0</accession>
<feature type="region of interest" description="Disordered" evidence="8">
    <location>
        <begin position="109"/>
        <end position="232"/>
    </location>
</feature>
<feature type="compositionally biased region" description="Low complexity" evidence="8">
    <location>
        <begin position="144"/>
        <end position="158"/>
    </location>
</feature>
<evidence type="ECO:0000313" key="11">
    <source>
        <dbReference type="EMBL" id="KEF56948.1"/>
    </source>
</evidence>
<evidence type="ECO:0000256" key="8">
    <source>
        <dbReference type="SAM" id="MobiDB-lite"/>
    </source>
</evidence>
<evidence type="ECO:0000256" key="6">
    <source>
        <dbReference type="ARBA" id="ARBA00022723"/>
    </source>
</evidence>
<dbReference type="GO" id="GO:0005634">
    <property type="term" value="C:nucleus"/>
    <property type="evidence" value="ECO:0007669"/>
    <property type="project" value="InterPro"/>
</dbReference>
<keyword evidence="2" id="KW-0158">Chromosome</keyword>
<evidence type="ECO:0000256" key="3">
    <source>
        <dbReference type="ARBA" id="ARBA00022603"/>
    </source>
</evidence>
<dbReference type="Pfam" id="PF05033">
    <property type="entry name" value="Pre-SET"/>
    <property type="match status" value="1"/>
</dbReference>
<dbReference type="VEuPathDB" id="FungiDB:A1O9_07138"/>
<dbReference type="STRING" id="1182545.A0A072PCD0"/>
<keyword evidence="12" id="KW-1185">Reference proteome</keyword>
<comment type="subcellular location">
    <subcellularLocation>
        <location evidence="1">Chromosome</location>
    </subcellularLocation>
</comment>
<dbReference type="PANTHER" id="PTHR46223">
    <property type="entry name" value="HISTONE-LYSINE N-METHYLTRANSFERASE SUV39H"/>
    <property type="match status" value="1"/>
</dbReference>
<keyword evidence="3" id="KW-0489">Methyltransferase</keyword>